<comment type="subcellular location">
    <subcellularLocation>
        <location evidence="1">Nucleus</location>
        <location evidence="1">Nuclear pore complex</location>
    </subcellularLocation>
</comment>
<dbReference type="GO" id="GO:0005643">
    <property type="term" value="C:nuclear pore"/>
    <property type="evidence" value="ECO:0007669"/>
    <property type="project" value="UniProtKB-SubCell"/>
</dbReference>
<keyword evidence="6" id="KW-0007">Acetylation</keyword>
<dbReference type="AlphaFoldDB" id="A0AAD9NU44"/>
<feature type="region of interest" description="Disordered" evidence="10">
    <location>
        <begin position="315"/>
        <end position="340"/>
    </location>
</feature>
<dbReference type="InterPro" id="IPR015007">
    <property type="entry name" value="NUP2/50/61"/>
</dbReference>
<dbReference type="InterPro" id="IPR045255">
    <property type="entry name" value="RanBP1-like"/>
</dbReference>
<evidence type="ECO:0000256" key="8">
    <source>
        <dbReference type="ARBA" id="ARBA00023132"/>
    </source>
</evidence>
<accession>A0AAD9NU44</accession>
<dbReference type="CDD" id="cd13170">
    <property type="entry name" value="RanBD_NUP50"/>
    <property type="match status" value="1"/>
</dbReference>
<dbReference type="InterPro" id="IPR011993">
    <property type="entry name" value="PH-like_dom_sf"/>
</dbReference>
<keyword evidence="9" id="KW-0539">Nucleus</keyword>
<dbReference type="Pfam" id="PF08911">
    <property type="entry name" value="NUP50"/>
    <property type="match status" value="1"/>
</dbReference>
<keyword evidence="13" id="KW-1185">Reference proteome</keyword>
<dbReference type="SUPFAM" id="SSF50729">
    <property type="entry name" value="PH domain-like"/>
    <property type="match status" value="1"/>
</dbReference>
<protein>
    <recommendedName>
        <fullName evidence="11">RanBD1 domain-containing protein</fullName>
    </recommendedName>
</protein>
<evidence type="ECO:0000256" key="9">
    <source>
        <dbReference type="ARBA" id="ARBA00023242"/>
    </source>
</evidence>
<evidence type="ECO:0000256" key="6">
    <source>
        <dbReference type="ARBA" id="ARBA00022990"/>
    </source>
</evidence>
<dbReference type="GO" id="GO:0051028">
    <property type="term" value="P:mRNA transport"/>
    <property type="evidence" value="ECO:0007669"/>
    <property type="project" value="UniProtKB-KW"/>
</dbReference>
<keyword evidence="8" id="KW-0906">Nuclear pore complex</keyword>
<evidence type="ECO:0000313" key="12">
    <source>
        <dbReference type="EMBL" id="KAK2180743.1"/>
    </source>
</evidence>
<evidence type="ECO:0000256" key="2">
    <source>
        <dbReference type="ARBA" id="ARBA00022448"/>
    </source>
</evidence>
<evidence type="ECO:0000313" key="13">
    <source>
        <dbReference type="Proteomes" id="UP001209878"/>
    </source>
</evidence>
<feature type="domain" description="RanBD1" evidence="11">
    <location>
        <begin position="339"/>
        <end position="463"/>
    </location>
</feature>
<comment type="caution">
    <text evidence="12">The sequence shown here is derived from an EMBL/GenBank/DDBJ whole genome shotgun (WGS) entry which is preliminary data.</text>
</comment>
<keyword evidence="4" id="KW-0509">mRNA transport</keyword>
<feature type="region of interest" description="Disordered" evidence="10">
    <location>
        <begin position="1"/>
        <end position="24"/>
    </location>
</feature>
<keyword evidence="3" id="KW-0677">Repeat</keyword>
<keyword evidence="7" id="KW-0811">Translocation</keyword>
<dbReference type="EMBL" id="JAODUO010000429">
    <property type="protein sequence ID" value="KAK2180743.1"/>
    <property type="molecule type" value="Genomic_DNA"/>
</dbReference>
<dbReference type="PANTHER" id="PTHR23138:SF141">
    <property type="entry name" value="NUCLEAR PORE COMPLEX PROTEIN NUP50"/>
    <property type="match status" value="1"/>
</dbReference>
<dbReference type="GO" id="GO:0006606">
    <property type="term" value="P:protein import into nucleus"/>
    <property type="evidence" value="ECO:0007669"/>
    <property type="project" value="TreeGrafter"/>
</dbReference>
<dbReference type="SMART" id="SM00160">
    <property type="entry name" value="RanBD"/>
    <property type="match status" value="1"/>
</dbReference>
<dbReference type="Proteomes" id="UP001209878">
    <property type="component" value="Unassembled WGS sequence"/>
</dbReference>
<dbReference type="InterPro" id="IPR000156">
    <property type="entry name" value="Ran_bind_dom"/>
</dbReference>
<keyword evidence="2" id="KW-0813">Transport</keyword>
<dbReference type="Pfam" id="PF00638">
    <property type="entry name" value="Ran_BP1"/>
    <property type="match status" value="1"/>
</dbReference>
<evidence type="ECO:0000256" key="10">
    <source>
        <dbReference type="SAM" id="MobiDB-lite"/>
    </source>
</evidence>
<sequence length="463" mass="49117">MAKRAANNYLTDQNWDEEEEPAEAGTFTTASVDVIQKRQIKTAKRRIANDGQTAPSAFKGFSGFTSLTANKPASSAPAFSFGINTTSNITSLASVKSSSTDPATTKTTTMNTNGTSNSKYMQQLKRLNESVTQWIKDHVDRNAYCILTPIFRDYERYLAELEKTYPEKDEKVKDVTPSDSGLSTIATQSTLPMSQSGSSSCSASSTIMPTFMFGSSPAGSASNSSKPLGAFKDSTVLGGNKKPDAVGVFHSPTLGGTLGSGATFVGFGSPSMSGIGKSSSTPTVPASGFSFKADTEKAAMQAKASSSFTFAVSTSGTGSDSSATGQSSQAGNGDEEYEPPKVEVTTVKEDNAFYSKRCKLFVQRDNSWKEKGVGNLHLKPCSGKTQLLIRADTSLGNIMLNIMLSSSMPMSRQGKNNVTLICVPNPPLDGSDDNKPVSMLIKVKTGDDADELLQKLEEAKKTS</sequence>
<evidence type="ECO:0000256" key="1">
    <source>
        <dbReference type="ARBA" id="ARBA00004567"/>
    </source>
</evidence>
<keyword evidence="5" id="KW-0653">Protein transport</keyword>
<evidence type="ECO:0000256" key="4">
    <source>
        <dbReference type="ARBA" id="ARBA00022816"/>
    </source>
</evidence>
<dbReference type="Gene3D" id="2.30.29.30">
    <property type="entry name" value="Pleckstrin-homology domain (PH domain)/Phosphotyrosine-binding domain (PTB)"/>
    <property type="match status" value="1"/>
</dbReference>
<organism evidence="12 13">
    <name type="scientific">Ridgeia piscesae</name>
    <name type="common">Tubeworm</name>
    <dbReference type="NCBI Taxonomy" id="27915"/>
    <lineage>
        <taxon>Eukaryota</taxon>
        <taxon>Metazoa</taxon>
        <taxon>Spiralia</taxon>
        <taxon>Lophotrochozoa</taxon>
        <taxon>Annelida</taxon>
        <taxon>Polychaeta</taxon>
        <taxon>Sedentaria</taxon>
        <taxon>Canalipalpata</taxon>
        <taxon>Sabellida</taxon>
        <taxon>Siboglinidae</taxon>
        <taxon>Ridgeia</taxon>
    </lineage>
</organism>
<name>A0AAD9NU44_RIDPI</name>
<evidence type="ECO:0000256" key="3">
    <source>
        <dbReference type="ARBA" id="ARBA00022737"/>
    </source>
</evidence>
<evidence type="ECO:0000259" key="11">
    <source>
        <dbReference type="PROSITE" id="PS50196"/>
    </source>
</evidence>
<evidence type="ECO:0000256" key="5">
    <source>
        <dbReference type="ARBA" id="ARBA00022927"/>
    </source>
</evidence>
<gene>
    <name evidence="12" type="ORF">NP493_429g02047</name>
</gene>
<dbReference type="PROSITE" id="PS50196">
    <property type="entry name" value="RANBD1"/>
    <property type="match status" value="1"/>
</dbReference>
<evidence type="ECO:0000256" key="7">
    <source>
        <dbReference type="ARBA" id="ARBA00023010"/>
    </source>
</evidence>
<proteinExistence type="predicted"/>
<reference evidence="12" key="1">
    <citation type="journal article" date="2023" name="Mol. Biol. Evol.">
        <title>Third-Generation Sequencing Reveals the Adaptive Role of the Epigenome in Three Deep-Sea Polychaetes.</title>
        <authorList>
            <person name="Perez M."/>
            <person name="Aroh O."/>
            <person name="Sun Y."/>
            <person name="Lan Y."/>
            <person name="Juniper S.K."/>
            <person name="Young C.R."/>
            <person name="Angers B."/>
            <person name="Qian P.Y."/>
        </authorList>
    </citation>
    <scope>NUCLEOTIDE SEQUENCE</scope>
    <source>
        <strain evidence="12">R07B-5</strain>
    </source>
</reference>
<dbReference type="PANTHER" id="PTHR23138">
    <property type="entry name" value="RAN BINDING PROTEIN"/>
    <property type="match status" value="1"/>
</dbReference>
<feature type="compositionally biased region" description="Low complexity" evidence="10">
    <location>
        <begin position="315"/>
        <end position="331"/>
    </location>
</feature>